<evidence type="ECO:0000313" key="3">
    <source>
        <dbReference type="Proteomes" id="UP001172155"/>
    </source>
</evidence>
<evidence type="ECO:0000256" key="1">
    <source>
        <dbReference type="SAM" id="MobiDB-lite"/>
    </source>
</evidence>
<dbReference type="PANTHER" id="PTHR38849:SF1">
    <property type="entry name" value="SMALL SECRETED PROTEIN"/>
    <property type="match status" value="1"/>
</dbReference>
<name>A0AA40EVF3_9PEZI</name>
<dbReference type="AlphaFoldDB" id="A0AA40EVF3"/>
<keyword evidence="3" id="KW-1185">Reference proteome</keyword>
<proteinExistence type="predicted"/>
<dbReference type="EMBL" id="JAUKUD010000004">
    <property type="protein sequence ID" value="KAK0746195.1"/>
    <property type="molecule type" value="Genomic_DNA"/>
</dbReference>
<reference evidence="2" key="1">
    <citation type="submission" date="2023-06" db="EMBL/GenBank/DDBJ databases">
        <title>Genome-scale phylogeny and comparative genomics of the fungal order Sordariales.</title>
        <authorList>
            <consortium name="Lawrence Berkeley National Laboratory"/>
            <person name="Hensen N."/>
            <person name="Bonometti L."/>
            <person name="Westerberg I."/>
            <person name="Brannstrom I.O."/>
            <person name="Guillou S."/>
            <person name="Cros-Aarteil S."/>
            <person name="Calhoun S."/>
            <person name="Haridas S."/>
            <person name="Kuo A."/>
            <person name="Mondo S."/>
            <person name="Pangilinan J."/>
            <person name="Riley R."/>
            <person name="LaButti K."/>
            <person name="Andreopoulos B."/>
            <person name="Lipzen A."/>
            <person name="Chen C."/>
            <person name="Yanf M."/>
            <person name="Daum C."/>
            <person name="Ng V."/>
            <person name="Clum A."/>
            <person name="Steindorff A."/>
            <person name="Ohm R."/>
            <person name="Martin F."/>
            <person name="Silar P."/>
            <person name="Natvig D."/>
            <person name="Lalanne C."/>
            <person name="Gautier V."/>
            <person name="Ament-velasquez S.L."/>
            <person name="Kruys A."/>
            <person name="Hutchinson M.I."/>
            <person name="Powell A.J."/>
            <person name="Barry K."/>
            <person name="Miller A.N."/>
            <person name="Grigoriev I.V."/>
            <person name="Debuchy R."/>
            <person name="Gladieux P."/>
            <person name="Thoren M.H."/>
            <person name="Johannesson H."/>
        </authorList>
    </citation>
    <scope>NUCLEOTIDE SEQUENCE</scope>
    <source>
        <strain evidence="2">SMH3187-1</strain>
    </source>
</reference>
<gene>
    <name evidence="2" type="ORF">B0T18DRAFT_446769</name>
</gene>
<dbReference type="PANTHER" id="PTHR38849">
    <property type="entry name" value="SMALL SECRETED PROTEIN"/>
    <property type="match status" value="1"/>
</dbReference>
<sequence length="161" mass="16902">MSASAREVKRAILSPQQYSQFQVSNGIGGNALTEVNAKFPFNEANLATIDPIDLEIIIAAGETAEQAEVGAGGFNEAIAAAGGTGSAAGTALQVGKIKNKVLKLQLSVLRLGAEVAQGRQDRAAKLQEQRTKLAKNVELDRAAAGQRSQSVEFRGSSQPRR</sequence>
<evidence type="ECO:0000313" key="2">
    <source>
        <dbReference type="EMBL" id="KAK0746195.1"/>
    </source>
</evidence>
<protein>
    <submittedName>
        <fullName evidence="2">Uncharacterized protein</fullName>
    </submittedName>
</protein>
<dbReference type="Proteomes" id="UP001172155">
    <property type="component" value="Unassembled WGS sequence"/>
</dbReference>
<comment type="caution">
    <text evidence="2">The sequence shown here is derived from an EMBL/GenBank/DDBJ whole genome shotgun (WGS) entry which is preliminary data.</text>
</comment>
<accession>A0AA40EVF3</accession>
<feature type="compositionally biased region" description="Polar residues" evidence="1">
    <location>
        <begin position="146"/>
        <end position="161"/>
    </location>
</feature>
<organism evidence="2 3">
    <name type="scientific">Schizothecium vesticola</name>
    <dbReference type="NCBI Taxonomy" id="314040"/>
    <lineage>
        <taxon>Eukaryota</taxon>
        <taxon>Fungi</taxon>
        <taxon>Dikarya</taxon>
        <taxon>Ascomycota</taxon>
        <taxon>Pezizomycotina</taxon>
        <taxon>Sordariomycetes</taxon>
        <taxon>Sordariomycetidae</taxon>
        <taxon>Sordariales</taxon>
        <taxon>Schizotheciaceae</taxon>
        <taxon>Schizothecium</taxon>
    </lineage>
</organism>
<feature type="region of interest" description="Disordered" evidence="1">
    <location>
        <begin position="137"/>
        <end position="161"/>
    </location>
</feature>